<dbReference type="Proteomes" id="UP000192923">
    <property type="component" value="Unassembled WGS sequence"/>
</dbReference>
<keyword evidence="2" id="KW-1185">Reference proteome</keyword>
<organism evidence="1 2">
    <name type="scientific">Methylomagnum ishizawai</name>
    <dbReference type="NCBI Taxonomy" id="1760988"/>
    <lineage>
        <taxon>Bacteria</taxon>
        <taxon>Pseudomonadati</taxon>
        <taxon>Pseudomonadota</taxon>
        <taxon>Gammaproteobacteria</taxon>
        <taxon>Methylococcales</taxon>
        <taxon>Methylococcaceae</taxon>
        <taxon>Methylomagnum</taxon>
    </lineage>
</organism>
<gene>
    <name evidence="1" type="ORF">SAMN02949497_4507</name>
</gene>
<evidence type="ECO:0000313" key="2">
    <source>
        <dbReference type="Proteomes" id="UP000192923"/>
    </source>
</evidence>
<dbReference type="EMBL" id="FXAM01000001">
    <property type="protein sequence ID" value="SMF97088.1"/>
    <property type="molecule type" value="Genomic_DNA"/>
</dbReference>
<reference evidence="1 2" key="1">
    <citation type="submission" date="2016-12" db="EMBL/GenBank/DDBJ databases">
        <authorList>
            <person name="Song W.-J."/>
            <person name="Kurnit D.M."/>
        </authorList>
    </citation>
    <scope>NUCLEOTIDE SEQUENCE [LARGE SCALE GENOMIC DNA]</scope>
    <source>
        <strain evidence="1 2">175</strain>
    </source>
</reference>
<sequence>MAHVHGAAKTAKTAVDHAAMGHGTQRMAGMMDHAGHMMDHAGHRMASLPQATATIATGAAMAGGAVAATTTQSGSSFMSILAKHPLVVFGLGVAAGYFAHKYRKEIIATALKATEQGKDFVLHQKENLEDLVAECHEHQDDAAGPVAD</sequence>
<dbReference type="RefSeq" id="WP_254899444.1">
    <property type="nucleotide sequence ID" value="NZ_FXAM01000001.1"/>
</dbReference>
<protein>
    <submittedName>
        <fullName evidence="1">Uncharacterized protein</fullName>
    </submittedName>
</protein>
<evidence type="ECO:0000313" key="1">
    <source>
        <dbReference type="EMBL" id="SMF97088.1"/>
    </source>
</evidence>
<name>A0A1Y6D2C1_9GAMM</name>
<dbReference type="STRING" id="1760988.SAMN02949497_4507"/>
<proteinExistence type="predicted"/>
<accession>A0A1Y6D2C1</accession>
<dbReference type="AlphaFoldDB" id="A0A1Y6D2C1"/>